<organism evidence="2 3">
    <name type="scientific">Rhizobium helianthi</name>
    <dbReference type="NCBI Taxonomy" id="1132695"/>
    <lineage>
        <taxon>Bacteria</taxon>
        <taxon>Pseudomonadati</taxon>
        <taxon>Pseudomonadota</taxon>
        <taxon>Alphaproteobacteria</taxon>
        <taxon>Hyphomicrobiales</taxon>
        <taxon>Rhizobiaceae</taxon>
        <taxon>Rhizobium/Agrobacterium group</taxon>
        <taxon>Rhizobium</taxon>
    </lineage>
</organism>
<feature type="compositionally biased region" description="Basic residues" evidence="1">
    <location>
        <begin position="391"/>
        <end position="404"/>
    </location>
</feature>
<accession>A0ABW4M9Z9</accession>
<keyword evidence="3" id="KW-1185">Reference proteome</keyword>
<feature type="region of interest" description="Disordered" evidence="1">
    <location>
        <begin position="384"/>
        <end position="404"/>
    </location>
</feature>
<dbReference type="RefSeq" id="WP_377405275.1">
    <property type="nucleotide sequence ID" value="NZ_JBHUEQ010000042.1"/>
</dbReference>
<proteinExistence type="predicted"/>
<gene>
    <name evidence="2" type="ORF">ACFSE1_19350</name>
</gene>
<dbReference type="Proteomes" id="UP001597322">
    <property type="component" value="Unassembled WGS sequence"/>
</dbReference>
<sequence>MFPTAFTHGITQFARTLSLPERLYHSPARNMALEGLRRRNTALDSFFYDVKVVNAEEAFYISSCLAAEGAILIVPPTDAGQLRLCDTVDDFIQNGGATVDTLAVAGVGSSALGSAALGRNIADATGKPVAVVISGYGLADAVTESLGGYFLFGQMNSVRHAFEQLDEFFGRPQFGIATRLSSEKLCQGSLDTQTIRALLLDSRLSFRLIVAHSKGNLVISEALYDLAENEKERARQLAESIKIVTISARIAMPPLFTDVVDVMGEWDWFGDINSLKGIPADEIVPHAFHHTNTEVPNHVPVTEVLRKILSKGQNAGTGTPEEIPAPITVQPVTAYEEAVEEVAEPAVAEVLVADTTQTSVEALSSGTALPETIQPVAAEPAKAQASIQTLKAKRGVRRNPPRSR</sequence>
<evidence type="ECO:0000313" key="2">
    <source>
        <dbReference type="EMBL" id="MFD1747631.1"/>
    </source>
</evidence>
<evidence type="ECO:0000256" key="1">
    <source>
        <dbReference type="SAM" id="MobiDB-lite"/>
    </source>
</evidence>
<name>A0ABW4M9Z9_9HYPH</name>
<protein>
    <submittedName>
        <fullName evidence="2">Uncharacterized protein</fullName>
    </submittedName>
</protein>
<evidence type="ECO:0000313" key="3">
    <source>
        <dbReference type="Proteomes" id="UP001597322"/>
    </source>
</evidence>
<comment type="caution">
    <text evidence="2">The sequence shown here is derived from an EMBL/GenBank/DDBJ whole genome shotgun (WGS) entry which is preliminary data.</text>
</comment>
<reference evidence="3" key="1">
    <citation type="journal article" date="2019" name="Int. J. Syst. Evol. Microbiol.">
        <title>The Global Catalogue of Microorganisms (GCM) 10K type strain sequencing project: providing services to taxonomists for standard genome sequencing and annotation.</title>
        <authorList>
            <consortium name="The Broad Institute Genomics Platform"/>
            <consortium name="The Broad Institute Genome Sequencing Center for Infectious Disease"/>
            <person name="Wu L."/>
            <person name="Ma J."/>
        </authorList>
    </citation>
    <scope>NUCLEOTIDE SEQUENCE [LARGE SCALE GENOMIC DNA]</scope>
    <source>
        <strain evidence="3">CG52</strain>
    </source>
</reference>
<dbReference type="EMBL" id="JBHUEQ010000042">
    <property type="protein sequence ID" value="MFD1747631.1"/>
    <property type="molecule type" value="Genomic_DNA"/>
</dbReference>